<dbReference type="RefSeq" id="WP_074604475.1">
    <property type="nucleotide sequence ID" value="NZ_FNGY01000001.1"/>
</dbReference>
<evidence type="ECO:0000256" key="1">
    <source>
        <dbReference type="SAM" id="MobiDB-lite"/>
    </source>
</evidence>
<sequence>MFLNITDSEKKDKGGNRGSCGELVHYLEKENRIYKLLNPEQWFNGIGSGYAPYEVRNRIDENKAKLCKNEAKFFLLNISPSQKEIAHLKKMYGEQGAKDQLKSYAIKIMDEYARNFKRAKVNDNRNLLWFAKLENHRYYRHNDKEVKNGTAKRGDLKPGEQMHIQVIVSRKDITDKIKLSPGTNHDGHNKKISSKMGEFNRVAFKNSGEQVFDEMFDFSRPLTDTFRYANTLANGGLAEKLALREEKGKMDQASRDLGLELKSLVKMDVNTSTLLEVLLAKPDFDPVPALKKKKKRKKGAQQQSELSF</sequence>
<dbReference type="OrthoDB" id="1404627at2"/>
<gene>
    <name evidence="2" type="ORF">SAMN05421820_101435</name>
</gene>
<dbReference type="InterPro" id="IPR043766">
    <property type="entry name" value="BfmA-like"/>
</dbReference>
<evidence type="ECO:0008006" key="4">
    <source>
        <dbReference type="Google" id="ProtNLM"/>
    </source>
</evidence>
<dbReference type="Pfam" id="PF18976">
    <property type="entry name" value="DUF5712"/>
    <property type="match status" value="1"/>
</dbReference>
<dbReference type="EMBL" id="FNGY01000001">
    <property type="protein sequence ID" value="SDL43500.1"/>
    <property type="molecule type" value="Genomic_DNA"/>
</dbReference>
<name>A0A1G9K0P4_9SPHI</name>
<dbReference type="AlphaFoldDB" id="A0A1G9K0P4"/>
<accession>A0A1G9K0P4</accession>
<evidence type="ECO:0000313" key="2">
    <source>
        <dbReference type="EMBL" id="SDL43500.1"/>
    </source>
</evidence>
<feature type="region of interest" description="Disordered" evidence="1">
    <location>
        <begin position="289"/>
        <end position="308"/>
    </location>
</feature>
<organism evidence="2 3">
    <name type="scientific">Pedobacter steynii</name>
    <dbReference type="NCBI Taxonomy" id="430522"/>
    <lineage>
        <taxon>Bacteria</taxon>
        <taxon>Pseudomonadati</taxon>
        <taxon>Bacteroidota</taxon>
        <taxon>Sphingobacteriia</taxon>
        <taxon>Sphingobacteriales</taxon>
        <taxon>Sphingobacteriaceae</taxon>
        <taxon>Pedobacter</taxon>
    </lineage>
</organism>
<protein>
    <recommendedName>
        <fullName evidence="4">Molybdopterin-guanine dinucleotide biosynthesis protein MobB</fullName>
    </recommendedName>
</protein>
<keyword evidence="3" id="KW-1185">Reference proteome</keyword>
<reference evidence="3" key="1">
    <citation type="submission" date="2016-10" db="EMBL/GenBank/DDBJ databases">
        <authorList>
            <person name="Varghese N."/>
            <person name="Submissions S."/>
        </authorList>
    </citation>
    <scope>NUCLEOTIDE SEQUENCE [LARGE SCALE GENOMIC DNA]</scope>
    <source>
        <strain evidence="3">DSM 19110</strain>
    </source>
</reference>
<evidence type="ECO:0000313" key="3">
    <source>
        <dbReference type="Proteomes" id="UP000183200"/>
    </source>
</evidence>
<feature type="compositionally biased region" description="Basic residues" evidence="1">
    <location>
        <begin position="290"/>
        <end position="299"/>
    </location>
</feature>
<dbReference type="Proteomes" id="UP000183200">
    <property type="component" value="Unassembled WGS sequence"/>
</dbReference>
<proteinExistence type="predicted"/>